<comment type="caution">
    <text evidence="1">The sequence shown here is derived from an EMBL/GenBank/DDBJ whole genome shotgun (WGS) entry which is preliminary data.</text>
</comment>
<accession>A0A814B7F1</accession>
<dbReference type="EMBL" id="CAJNOC010002270">
    <property type="protein sequence ID" value="CAF0922961.1"/>
    <property type="molecule type" value="Genomic_DNA"/>
</dbReference>
<organism evidence="1 2">
    <name type="scientific">Brachionus calyciflorus</name>
    <dbReference type="NCBI Taxonomy" id="104777"/>
    <lineage>
        <taxon>Eukaryota</taxon>
        <taxon>Metazoa</taxon>
        <taxon>Spiralia</taxon>
        <taxon>Gnathifera</taxon>
        <taxon>Rotifera</taxon>
        <taxon>Eurotatoria</taxon>
        <taxon>Monogononta</taxon>
        <taxon>Pseudotrocha</taxon>
        <taxon>Ploima</taxon>
        <taxon>Brachionidae</taxon>
        <taxon>Brachionus</taxon>
    </lineage>
</organism>
<sequence>MRNNSFKLFQSNSLYKLDKSRSNLSIRTSNISIEYERNLTLKPDYFFGFSNLTKNSFKFINDNLIVFSNSNNLVYFSLVDENFQIVHNDDNICVNRFFSFDFSNYLVQEEIDAKSDGTYITKLHFIDYNNDINTKINSISLDSLLINLCVSYDGTKFALVTKSDFDTILSVWCQDQFLILDQIILSTNSNQLEISFYPNDSKKLVVIGQNILTGFTLEKNDKVFLSWEFNLPANYVSFKWLNSYDILIGDDSGHIILFNVLKQEISKIFKIWSDFEYIQKIKSKILFQEEDGVDDEENDELIFNHPSTDLNWDINNLDDFSKRLDYLSHLTNYDKIRQILTINNGFICFMGTNKIGIYQTDTVNDYILKHFCELTSFDENSNEGSTHDSIKSASDEFIKIIGINASENCLVCFTDWNSVYKLDLTSDLIYKKHILKLKLVKSFHHTSILTIDSCFQKPLIITYAKEGIVKIWNYIDKNIILSKRFEESVQSVSLHPNGLFLAVSFANKLILYSIILNDLKAIFTFKITQANYIKFSNGGKFLGATSLNTIKIFNIWTFEKCLEIKLRIGKIQQFIWLEDDQFIVSCSNSGIICIWNIFTGQRLYEYIEKQVQFKQISIFNHQSKLFIYALDKLNSLRILSCKFNRNLSIESNSNNIEDIILEKTIDLKKFDITCFSSFKNTICFGNDKGHIICFKYLVDNNKITSFQKGNQNFFQKSGICQLSISNCMNKTYLVSAFDNGLLVLCNINEKNHQFFLMSSSVSNHSLSSNNHLNNNPDSGNFKLDQQQQQQGESLEFFNDILITKNDIKKLISSDLNLRQILIEQEDEQNYQLKLKDMIQKEQTKTINYEAKLNLTCLRSLYKEIKQLNDDKSKKNSLRLDKLKFKLEKDLELVKENAELELNKKFVLYEKLNYEYLKLNSMNKEILNGINSLSNQEKIVAKNSYFENIEKIQVQELENEIKYRLGKFKKLTKLLKNENVMLELNEDLQVRNLIRFNQGTIDSISDRIKNLKLDTCFVRKKLFQLKEKFSLIKEKQRAHNENYIREKKNYSTKFDQVENLKKVLEIRQKDLDLKFKSKLELMKKIEQLNKINYILNYELEQVELTSRRFKSLNEDLKNMIHLNEEKLSTIIQKKINWLRQMNDLSNSKVYNEVKLSKKQNIINNTRRYDLRHRNNPKLFKSFFDSCKSKAVTKKNK</sequence>
<dbReference type="PANTHER" id="PTHR32215:SF0">
    <property type="entry name" value="CILIA- AND FLAGELLA-ASSOCIATED PROTEIN 57"/>
    <property type="match status" value="1"/>
</dbReference>
<evidence type="ECO:0000313" key="2">
    <source>
        <dbReference type="Proteomes" id="UP000663879"/>
    </source>
</evidence>
<keyword evidence="2" id="KW-1185">Reference proteome</keyword>
<evidence type="ECO:0000313" key="1">
    <source>
        <dbReference type="EMBL" id="CAF0922961.1"/>
    </source>
</evidence>
<dbReference type="SUPFAM" id="SSF50998">
    <property type="entry name" value="Quinoprotein alcohol dehydrogenase-like"/>
    <property type="match status" value="1"/>
</dbReference>
<reference evidence="1" key="1">
    <citation type="submission" date="2021-02" db="EMBL/GenBank/DDBJ databases">
        <authorList>
            <person name="Nowell W R."/>
        </authorList>
    </citation>
    <scope>NUCLEOTIDE SEQUENCE</scope>
    <source>
        <strain evidence="1">Ploen Becks lab</strain>
    </source>
</reference>
<dbReference type="SUPFAM" id="SSF50978">
    <property type="entry name" value="WD40 repeat-like"/>
    <property type="match status" value="1"/>
</dbReference>
<dbReference type="OrthoDB" id="10251741at2759"/>
<dbReference type="AlphaFoldDB" id="A0A814B7F1"/>
<dbReference type="SMART" id="SM00320">
    <property type="entry name" value="WD40"/>
    <property type="match status" value="5"/>
</dbReference>
<dbReference type="PANTHER" id="PTHR32215">
    <property type="entry name" value="CILIA- AND FLAGELLA-ASSOCIATED PROTEIN 57"/>
    <property type="match status" value="1"/>
</dbReference>
<dbReference type="InterPro" id="IPR036322">
    <property type="entry name" value="WD40_repeat_dom_sf"/>
</dbReference>
<dbReference type="InterPro" id="IPR011047">
    <property type="entry name" value="Quinoprotein_ADH-like_sf"/>
</dbReference>
<dbReference type="InterPro" id="IPR052993">
    <property type="entry name" value="CFA-57"/>
</dbReference>
<dbReference type="Gene3D" id="2.130.10.10">
    <property type="entry name" value="YVTN repeat-like/Quinoprotein amine dehydrogenase"/>
    <property type="match status" value="1"/>
</dbReference>
<dbReference type="Proteomes" id="UP000663879">
    <property type="component" value="Unassembled WGS sequence"/>
</dbReference>
<protein>
    <submittedName>
        <fullName evidence="1">Uncharacterized protein</fullName>
    </submittedName>
</protein>
<dbReference type="InterPro" id="IPR001680">
    <property type="entry name" value="WD40_rpt"/>
</dbReference>
<proteinExistence type="predicted"/>
<dbReference type="InterPro" id="IPR015943">
    <property type="entry name" value="WD40/YVTN_repeat-like_dom_sf"/>
</dbReference>
<name>A0A814B7F1_9BILA</name>
<gene>
    <name evidence="1" type="ORF">OXX778_LOCUS12484</name>
</gene>